<sequence>MVYEMVTGAIVNILSVTNYLDRYRLGGHSAQSQFDVSSYWHDVEPVCQHAREAIATIDAAERRLRMGGVTPEAFLKTRSGLQDFIICSGGV</sequence>
<dbReference type="Proteomes" id="UP000214646">
    <property type="component" value="Unassembled WGS sequence"/>
</dbReference>
<name>A0A225DJ74_9BACT</name>
<evidence type="ECO:0000313" key="2">
    <source>
        <dbReference type="Proteomes" id="UP000214646"/>
    </source>
</evidence>
<evidence type="ECO:0000313" key="1">
    <source>
        <dbReference type="EMBL" id="OWK39764.1"/>
    </source>
</evidence>
<protein>
    <submittedName>
        <fullName evidence="1">Uncharacterized protein</fullName>
    </submittedName>
</protein>
<dbReference type="AlphaFoldDB" id="A0A225DJ74"/>
<keyword evidence="2" id="KW-1185">Reference proteome</keyword>
<gene>
    <name evidence="1" type="ORF">FRUB_05654</name>
</gene>
<accession>A0A225DJ74</accession>
<organism evidence="1 2">
    <name type="scientific">Fimbriiglobus ruber</name>
    <dbReference type="NCBI Taxonomy" id="1908690"/>
    <lineage>
        <taxon>Bacteria</taxon>
        <taxon>Pseudomonadati</taxon>
        <taxon>Planctomycetota</taxon>
        <taxon>Planctomycetia</taxon>
        <taxon>Gemmatales</taxon>
        <taxon>Gemmataceae</taxon>
        <taxon>Fimbriiglobus</taxon>
    </lineage>
</organism>
<comment type="caution">
    <text evidence="1">The sequence shown here is derived from an EMBL/GenBank/DDBJ whole genome shotgun (WGS) entry which is preliminary data.</text>
</comment>
<proteinExistence type="predicted"/>
<dbReference type="EMBL" id="NIDE01000009">
    <property type="protein sequence ID" value="OWK39764.1"/>
    <property type="molecule type" value="Genomic_DNA"/>
</dbReference>
<reference evidence="2" key="1">
    <citation type="submission" date="2017-06" db="EMBL/GenBank/DDBJ databases">
        <title>Genome analysis of Fimbriiglobus ruber SP5, the first member of the order Planctomycetales with confirmed chitinolytic capability.</title>
        <authorList>
            <person name="Ravin N.V."/>
            <person name="Rakitin A.L."/>
            <person name="Ivanova A.A."/>
            <person name="Beletsky A.V."/>
            <person name="Kulichevskaya I.S."/>
            <person name="Mardanov A.V."/>
            <person name="Dedysh S.N."/>
        </authorList>
    </citation>
    <scope>NUCLEOTIDE SEQUENCE [LARGE SCALE GENOMIC DNA]</scope>
    <source>
        <strain evidence="2">SP5</strain>
    </source>
</reference>